<proteinExistence type="predicted"/>
<evidence type="ECO:0000313" key="1">
    <source>
        <dbReference type="EMBL" id="CEK47898.1"/>
    </source>
</evidence>
<accession>A0A0B6XVJ9</accession>
<dbReference type="EMBL" id="HACG01001033">
    <property type="protein sequence ID" value="CEK47898.1"/>
    <property type="molecule type" value="Transcribed_RNA"/>
</dbReference>
<reference evidence="1" key="1">
    <citation type="submission" date="2014-12" db="EMBL/GenBank/DDBJ databases">
        <title>Insight into the proteome of Arion vulgaris.</title>
        <authorList>
            <person name="Aradska J."/>
            <person name="Bulat T."/>
            <person name="Smidak R."/>
            <person name="Sarate P."/>
            <person name="Gangsoo J."/>
            <person name="Sialana F."/>
            <person name="Bilban M."/>
            <person name="Lubec G."/>
        </authorList>
    </citation>
    <scope>NUCLEOTIDE SEQUENCE</scope>
    <source>
        <tissue evidence="1">Skin</tissue>
    </source>
</reference>
<feature type="non-terminal residue" evidence="1">
    <location>
        <position position="1"/>
    </location>
</feature>
<organism evidence="1">
    <name type="scientific">Arion vulgaris</name>
    <dbReference type="NCBI Taxonomy" id="1028688"/>
    <lineage>
        <taxon>Eukaryota</taxon>
        <taxon>Metazoa</taxon>
        <taxon>Spiralia</taxon>
        <taxon>Lophotrochozoa</taxon>
        <taxon>Mollusca</taxon>
        <taxon>Gastropoda</taxon>
        <taxon>Heterobranchia</taxon>
        <taxon>Euthyneura</taxon>
        <taxon>Panpulmonata</taxon>
        <taxon>Eupulmonata</taxon>
        <taxon>Stylommatophora</taxon>
        <taxon>Helicina</taxon>
        <taxon>Arionoidea</taxon>
        <taxon>Arionidae</taxon>
        <taxon>Arion</taxon>
    </lineage>
</organism>
<dbReference type="AlphaFoldDB" id="A0A0B6XVJ9"/>
<feature type="non-terminal residue" evidence="1">
    <location>
        <position position="131"/>
    </location>
</feature>
<sequence length="131" mass="14612">FNVLEPPNINVNESSYSEQQDNKVLEVEFEVRRATTVSNKPTDTSRNVTVINSSGKSILNKSEDIEVVKNKTLLQMGVLGEQKNAIAIPKVSFVKQIWNLSVSFDDIGNIMKDTSFLNKLKPLNLSGPMLM</sequence>
<name>A0A0B6XVJ9_9EUPU</name>
<gene>
    <name evidence="1" type="primary">ORF2577</name>
</gene>
<protein>
    <submittedName>
        <fullName evidence="1">Uncharacterized protein</fullName>
    </submittedName>
</protein>